<evidence type="ECO:0000313" key="4">
    <source>
        <dbReference type="Proteomes" id="UP000005019"/>
    </source>
</evidence>
<dbReference type="EMBL" id="AFHG01000059">
    <property type="protein sequence ID" value="EGK69879.1"/>
    <property type="molecule type" value="Genomic_DNA"/>
</dbReference>
<comment type="caution">
    <text evidence="3">The sequence shown here is derived from an EMBL/GenBank/DDBJ whole genome shotgun (WGS) entry which is preliminary data.</text>
</comment>
<gene>
    <name evidence="3" type="ORF">METUNv1_03845</name>
</gene>
<feature type="transmembrane region" description="Helical" evidence="2">
    <location>
        <begin position="30"/>
        <end position="51"/>
    </location>
</feature>
<keyword evidence="3" id="KW-0808">Transferase</keyword>
<accession>F5RHP7</accession>
<keyword evidence="2" id="KW-0812">Transmembrane</keyword>
<sequence>MSEQIPTPTPAATPAVTPVPPAKREGVVPLWALGLAVLLLVALGVASFFMLTRMRTLEAELHRRVEVVGEQAAQARDASEQEAAGIATYGNRLGSQEVQLAELRARIEAYEYLADDLVRSYDERVLAEVEHALVLGQQQLQLAGDAKLALSALSTAEARLARVDTGRFLPLRRAMANDMERLRRAPMADLSGQALRIDTLLGSIDSLPLAFDRSPSRAGSPAPAKVAAAAEPTLVERLAEEVWAEVRQLVRIERLDRPDPALLSPEHSFFLRENLKLRLINARIALLQRNGAVWREDMRLAREWVERYFDTRARQTDNALATLRQLASVDPGEGLPGLNESMSALAQLKAQRQRPTVQREEKR</sequence>
<keyword evidence="3" id="KW-0489">Methyltransferase</keyword>
<dbReference type="AlphaFoldDB" id="F5RHP7"/>
<dbReference type="InterPro" id="IPR007470">
    <property type="entry name" value="HemX"/>
</dbReference>
<feature type="region of interest" description="Disordered" evidence="1">
    <location>
        <begin position="342"/>
        <end position="363"/>
    </location>
</feature>
<organism evidence="3 4">
    <name type="scientific">Methyloversatilis universalis (strain ATCC BAA-1314 / DSM 25237 / JCM 13912 / CCUG 52030 / FAM5)</name>
    <dbReference type="NCBI Taxonomy" id="1000565"/>
    <lineage>
        <taxon>Bacteria</taxon>
        <taxon>Pseudomonadati</taxon>
        <taxon>Pseudomonadota</taxon>
        <taxon>Betaproteobacteria</taxon>
        <taxon>Nitrosomonadales</taxon>
        <taxon>Sterolibacteriaceae</taxon>
        <taxon>Methyloversatilis</taxon>
    </lineage>
</organism>
<name>F5RHP7_METUF</name>
<protein>
    <submittedName>
        <fullName evidence="3">Uroporphyrin-III C-methyltransferase</fullName>
    </submittedName>
</protein>
<dbReference type="RefSeq" id="WP_008064518.1">
    <property type="nucleotide sequence ID" value="NZ_AFHG01000059.1"/>
</dbReference>
<evidence type="ECO:0000256" key="1">
    <source>
        <dbReference type="SAM" id="MobiDB-lite"/>
    </source>
</evidence>
<dbReference type="STRING" id="1000565.METUNv1_03845"/>
<keyword evidence="2" id="KW-0472">Membrane</keyword>
<dbReference type="Proteomes" id="UP000005019">
    <property type="component" value="Unassembled WGS sequence"/>
</dbReference>
<dbReference type="Pfam" id="PF04375">
    <property type="entry name" value="HemX"/>
    <property type="match status" value="1"/>
</dbReference>
<reference evidence="3 4" key="1">
    <citation type="journal article" date="2011" name="J. Bacteriol.">
        <title>Genome sequence of Methyloversatilis universalis FAM5T, a methylotrophic representative of the order Rhodocyclales.</title>
        <authorList>
            <person name="Kittichotirat W."/>
            <person name="Good N.M."/>
            <person name="Hall R."/>
            <person name="Bringel F."/>
            <person name="Lajus A."/>
            <person name="Medigue C."/>
            <person name="Smalley N.E."/>
            <person name="Beck D."/>
            <person name="Bumgarner R."/>
            <person name="Vuilleumier S."/>
            <person name="Kalyuzhnaya M.G."/>
        </authorList>
    </citation>
    <scope>NUCLEOTIDE SEQUENCE [LARGE SCALE GENOMIC DNA]</scope>
    <source>
        <strain evidence="4">ATCC BAA-1314 / JCM 13912 / FAM5</strain>
    </source>
</reference>
<evidence type="ECO:0000313" key="3">
    <source>
        <dbReference type="EMBL" id="EGK69879.1"/>
    </source>
</evidence>
<dbReference type="eggNOG" id="COG2959">
    <property type="taxonomic scope" value="Bacteria"/>
</dbReference>
<keyword evidence="4" id="KW-1185">Reference proteome</keyword>
<dbReference type="GO" id="GO:0008168">
    <property type="term" value="F:methyltransferase activity"/>
    <property type="evidence" value="ECO:0007669"/>
    <property type="project" value="UniProtKB-KW"/>
</dbReference>
<proteinExistence type="predicted"/>
<keyword evidence="2" id="KW-1133">Transmembrane helix</keyword>
<dbReference type="PANTHER" id="PTHR38043">
    <property type="entry name" value="PROTEIN HEMX"/>
    <property type="match status" value="1"/>
</dbReference>
<dbReference type="OrthoDB" id="9787650at2"/>
<evidence type="ECO:0000256" key="2">
    <source>
        <dbReference type="SAM" id="Phobius"/>
    </source>
</evidence>
<dbReference type="PANTHER" id="PTHR38043:SF1">
    <property type="entry name" value="PROTEIN HEMX"/>
    <property type="match status" value="1"/>
</dbReference>
<dbReference type="GO" id="GO:0032259">
    <property type="term" value="P:methylation"/>
    <property type="evidence" value="ECO:0007669"/>
    <property type="project" value="UniProtKB-KW"/>
</dbReference>